<evidence type="ECO:0000256" key="2">
    <source>
        <dbReference type="ARBA" id="ARBA00007448"/>
    </source>
</evidence>
<keyword evidence="7 12" id="KW-0067">ATP-binding</keyword>
<dbReference type="Pfam" id="PF25426">
    <property type="entry name" value="AAA_lid_BCS1"/>
    <property type="match status" value="1"/>
</dbReference>
<evidence type="ECO:0000256" key="10">
    <source>
        <dbReference type="ARBA" id="ARBA00023136"/>
    </source>
</evidence>
<evidence type="ECO:0000256" key="1">
    <source>
        <dbReference type="ARBA" id="ARBA00004434"/>
    </source>
</evidence>
<feature type="domain" description="BCS1 N-terminal" evidence="15">
    <location>
        <begin position="52"/>
        <end position="220"/>
    </location>
</feature>
<organism evidence="16 17">
    <name type="scientific">Fusarium floridanum</name>
    <dbReference type="NCBI Taxonomy" id="1325733"/>
    <lineage>
        <taxon>Eukaryota</taxon>
        <taxon>Fungi</taxon>
        <taxon>Dikarya</taxon>
        <taxon>Ascomycota</taxon>
        <taxon>Pezizomycotina</taxon>
        <taxon>Sordariomycetes</taxon>
        <taxon>Hypocreomycetidae</taxon>
        <taxon>Hypocreales</taxon>
        <taxon>Nectriaceae</taxon>
        <taxon>Fusarium</taxon>
        <taxon>Fusarium solani species complex</taxon>
    </lineage>
</organism>
<dbReference type="GO" id="GO:0016887">
    <property type="term" value="F:ATP hydrolysis activity"/>
    <property type="evidence" value="ECO:0007669"/>
    <property type="project" value="InterPro"/>
</dbReference>
<evidence type="ECO:0000259" key="14">
    <source>
        <dbReference type="SMART" id="SM00382"/>
    </source>
</evidence>
<evidence type="ECO:0000256" key="13">
    <source>
        <dbReference type="SAM" id="MobiDB-lite"/>
    </source>
</evidence>
<feature type="region of interest" description="Disordered" evidence="13">
    <location>
        <begin position="320"/>
        <end position="339"/>
    </location>
</feature>
<reference evidence="16 17" key="1">
    <citation type="submission" date="2017-06" db="EMBL/GenBank/DDBJ databases">
        <title>Comparative genomic analysis of Ambrosia Fusariam Clade fungi.</title>
        <authorList>
            <person name="Stajich J.E."/>
            <person name="Carrillo J."/>
            <person name="Kijimoto T."/>
            <person name="Eskalen A."/>
            <person name="O'Donnell K."/>
            <person name="Kasson M."/>
        </authorList>
    </citation>
    <scope>NUCLEOTIDE SEQUENCE [LARGE SCALE GENOMIC DNA]</scope>
    <source>
        <strain evidence="16 17">NRRL62606</strain>
    </source>
</reference>
<evidence type="ECO:0000256" key="7">
    <source>
        <dbReference type="ARBA" id="ARBA00022840"/>
    </source>
</evidence>
<dbReference type="Pfam" id="PF00004">
    <property type="entry name" value="AAA"/>
    <property type="match status" value="1"/>
</dbReference>
<feature type="domain" description="AAA+ ATPase" evidence="14">
    <location>
        <begin position="253"/>
        <end position="392"/>
    </location>
</feature>
<evidence type="ECO:0000256" key="8">
    <source>
        <dbReference type="ARBA" id="ARBA00022989"/>
    </source>
</evidence>
<evidence type="ECO:0000313" key="16">
    <source>
        <dbReference type="EMBL" id="RSL44208.1"/>
    </source>
</evidence>
<keyword evidence="4 12" id="KW-0547">Nucleotide-binding</keyword>
<keyword evidence="3" id="KW-0812">Transmembrane</keyword>
<dbReference type="Pfam" id="PF08740">
    <property type="entry name" value="BCS1_N"/>
    <property type="match status" value="1"/>
</dbReference>
<evidence type="ECO:0000313" key="17">
    <source>
        <dbReference type="Proteomes" id="UP000287972"/>
    </source>
</evidence>
<protein>
    <recommendedName>
        <fullName evidence="18">AAA+ ATPase domain-containing protein</fullName>
    </recommendedName>
</protein>
<keyword evidence="10" id="KW-0472">Membrane</keyword>
<dbReference type="PROSITE" id="PS00674">
    <property type="entry name" value="AAA"/>
    <property type="match status" value="1"/>
</dbReference>
<dbReference type="InterPro" id="IPR003959">
    <property type="entry name" value="ATPase_AAA_core"/>
</dbReference>
<dbReference type="SMART" id="SM01024">
    <property type="entry name" value="BCS1_N"/>
    <property type="match status" value="1"/>
</dbReference>
<dbReference type="InterPro" id="IPR057495">
    <property type="entry name" value="AAA_lid_BCS1"/>
</dbReference>
<keyword evidence="8" id="KW-1133">Transmembrane helix</keyword>
<comment type="caution">
    <text evidence="16">The sequence shown here is derived from an EMBL/GenBank/DDBJ whole genome shotgun (WGS) entry which is preliminary data.</text>
</comment>
<evidence type="ECO:0000256" key="3">
    <source>
        <dbReference type="ARBA" id="ARBA00022692"/>
    </source>
</evidence>
<dbReference type="Proteomes" id="UP000287972">
    <property type="component" value="Unassembled WGS sequence"/>
</dbReference>
<evidence type="ECO:0000256" key="11">
    <source>
        <dbReference type="ARBA" id="ARBA00048778"/>
    </source>
</evidence>
<proteinExistence type="inferred from homology"/>
<gene>
    <name evidence="16" type="ORF">CEP51_016259</name>
</gene>
<evidence type="ECO:0008006" key="18">
    <source>
        <dbReference type="Google" id="ProtNLM"/>
    </source>
</evidence>
<dbReference type="InterPro" id="IPR014851">
    <property type="entry name" value="BCS1_N"/>
</dbReference>
<dbReference type="EMBL" id="NKCL01001071">
    <property type="protein sequence ID" value="RSL44208.1"/>
    <property type="molecule type" value="Genomic_DNA"/>
</dbReference>
<keyword evidence="9" id="KW-0496">Mitochondrion</keyword>
<keyword evidence="5" id="KW-0999">Mitochondrion inner membrane</keyword>
<dbReference type="InterPro" id="IPR050747">
    <property type="entry name" value="Mitochondrial_chaperone_BCS1"/>
</dbReference>
<evidence type="ECO:0000256" key="9">
    <source>
        <dbReference type="ARBA" id="ARBA00023128"/>
    </source>
</evidence>
<keyword evidence="6" id="KW-0378">Hydrolase</keyword>
<evidence type="ECO:0000256" key="6">
    <source>
        <dbReference type="ARBA" id="ARBA00022801"/>
    </source>
</evidence>
<dbReference type="InterPro" id="IPR003593">
    <property type="entry name" value="AAA+_ATPase"/>
</dbReference>
<dbReference type="PANTHER" id="PTHR23070">
    <property type="entry name" value="BCS1 AAA-TYPE ATPASE"/>
    <property type="match status" value="1"/>
</dbReference>
<name>A0A428NTS6_9HYPO</name>
<dbReference type="AlphaFoldDB" id="A0A428NTS6"/>
<comment type="catalytic activity">
    <reaction evidence="11">
        <text>ATP + H2O = ADP + phosphate + H(+)</text>
        <dbReference type="Rhea" id="RHEA:13065"/>
        <dbReference type="ChEBI" id="CHEBI:15377"/>
        <dbReference type="ChEBI" id="CHEBI:15378"/>
        <dbReference type="ChEBI" id="CHEBI:30616"/>
        <dbReference type="ChEBI" id="CHEBI:43474"/>
        <dbReference type="ChEBI" id="CHEBI:456216"/>
    </reaction>
    <physiologicalReaction direction="left-to-right" evidence="11">
        <dbReference type="Rhea" id="RHEA:13066"/>
    </physiologicalReaction>
</comment>
<sequence length="490" mass="55644">MTLLSNLSPPLIQEALSQQMSVLDLFLPGFTNITSAASQILSGNLTGYTHVVCIFALVAFLKPYVFQLRDWFIEHCTSTIYIKYSDETHDMIQTWISSRGLDNTARSLLAKVRTKQKAHESHDTRNKKALRYAPWEGSFSFWYKNNLLFYQTTQVDVGFHKEEQISITCVGRSSRIVKDLLEDCRLEYLRESKNKTTIHGHRENCWRKEKAVIARPLSTVILDEKQKGSLIRELRDFLDPETRRWYSEHSMSYKQGYLLHGPPGTGKSSFSLSIAGELNMDIYVISIPSTNDQMLKDLFAGLPDRCVVLLEDIDAAGATCSRDSDAEGSDSDTDSRSRRRGVTLSGLLNVLDGVASQENRVLIMTTNHPKKLDEALTRPGRVDFKVEFQLADRGIAREIYRFMFGQHGRDVAEDSQPEGCDGEVERQAKEFAAMVPESEFSPAEIMSYLLRHRRCPAAAIKNCGQWADNLLREKKAKKVALKDGRKNQRD</sequence>
<evidence type="ECO:0000256" key="5">
    <source>
        <dbReference type="ARBA" id="ARBA00022792"/>
    </source>
</evidence>
<evidence type="ECO:0000256" key="4">
    <source>
        <dbReference type="ARBA" id="ARBA00022741"/>
    </source>
</evidence>
<keyword evidence="17" id="KW-1185">Reference proteome</keyword>
<comment type="similarity">
    <text evidence="2">Belongs to the AAA ATPase family. BCS1 subfamily.</text>
</comment>
<dbReference type="SUPFAM" id="SSF52540">
    <property type="entry name" value="P-loop containing nucleoside triphosphate hydrolases"/>
    <property type="match status" value="1"/>
</dbReference>
<accession>A0A428NTS6</accession>
<dbReference type="GO" id="GO:0005524">
    <property type="term" value="F:ATP binding"/>
    <property type="evidence" value="ECO:0007669"/>
    <property type="project" value="UniProtKB-KW"/>
</dbReference>
<dbReference type="InterPro" id="IPR003960">
    <property type="entry name" value="ATPase_AAA_CS"/>
</dbReference>
<dbReference type="Gene3D" id="3.40.50.300">
    <property type="entry name" value="P-loop containing nucleotide triphosphate hydrolases"/>
    <property type="match status" value="1"/>
</dbReference>
<dbReference type="InterPro" id="IPR027417">
    <property type="entry name" value="P-loop_NTPase"/>
</dbReference>
<dbReference type="GO" id="GO:0005743">
    <property type="term" value="C:mitochondrial inner membrane"/>
    <property type="evidence" value="ECO:0007669"/>
    <property type="project" value="UniProtKB-SubCell"/>
</dbReference>
<evidence type="ECO:0000256" key="12">
    <source>
        <dbReference type="RuleBase" id="RU003651"/>
    </source>
</evidence>
<dbReference type="SMART" id="SM00382">
    <property type="entry name" value="AAA"/>
    <property type="match status" value="1"/>
</dbReference>
<evidence type="ECO:0000259" key="15">
    <source>
        <dbReference type="SMART" id="SM01024"/>
    </source>
</evidence>
<comment type="subcellular location">
    <subcellularLocation>
        <location evidence="1">Mitochondrion inner membrane</location>
        <topology evidence="1">Single-pass membrane protein</topology>
    </subcellularLocation>
</comment>